<protein>
    <submittedName>
        <fullName evidence="4">S-layer family protein</fullName>
    </submittedName>
</protein>
<feature type="signal peptide" evidence="2">
    <location>
        <begin position="1"/>
        <end position="31"/>
    </location>
</feature>
<evidence type="ECO:0000313" key="5">
    <source>
        <dbReference type="Proteomes" id="UP000255326"/>
    </source>
</evidence>
<dbReference type="Proteomes" id="UP000255326">
    <property type="component" value="Unassembled WGS sequence"/>
</dbReference>
<evidence type="ECO:0000259" key="3">
    <source>
        <dbReference type="PROSITE" id="PS51272"/>
    </source>
</evidence>
<gene>
    <name evidence="4" type="ORF">DFR59_11271</name>
</gene>
<name>A0A370G8P6_9BACI</name>
<dbReference type="RefSeq" id="WP_114746542.1">
    <property type="nucleotide sequence ID" value="NZ_QQAY01000012.1"/>
</dbReference>
<dbReference type="PROSITE" id="PS51318">
    <property type="entry name" value="TAT"/>
    <property type="match status" value="1"/>
</dbReference>
<dbReference type="AlphaFoldDB" id="A0A370G8P6"/>
<sequence>MAYQPKSYRKFVATAATAAVVASAIAPAASAASFTDVADRYKEAVDYLVSKDITNGLTDTKFGTGDNIKRVDAAIMVAKALGLSGDNAPAAGFTDVPDRGVKAVNALKEAGIINGKSATKFGADEFMTRAEMAKVIANAYKLTGSKDLPFTDVSKTFEQYVKALYEAGITGGKTDTKFGSDAQVTRGEFALFVYRAEHMTPATPEVVSVSAINAKKLEVKFNVEVNKTTAENAGTYSLVGVPAGTTWTPVLQDDNKTVVLTLNNAIQNDTTFVAIVNEVDTKADSTSMTDKFTKTINFKDNVKPVYTGVTYPEAGTAVLNFSEDLSTSGNVAVYDGSTDVTSSMTVNYSTGDDQISISGLTTDKEYKVVVVGAKDQSLNLISAPVEVYVKSTVNETVAPTISSVSTVDTTTVKVKFSEKLKLISAGKYANLSIDGTPVTGETQTFDSSTNTLTITKAGLTTQGVHSLAITGYKDLSSNSGADYTKASAFTLSAPVLEKTEVVSDTTDKYVQLTFNEAPNLSAVKGVEITGSYTTPDNVLKTVGTAAIDETNDVIVVGNTIKIKVTGFEAGSYKLSIPAAGISDGTTARTSALDVAFTLNASSDTATPAISNIYIPGENASAVGGPATVARNTFYVKYSKSMGSTAVNPDNYMIDGVKVFDSAVFVGDKTLVKLTLKDGSIALSGDRSFQISNSVKGENNVAINSFSSTENLSENVMPVLSSATLVNATDINLTFSEAVHDAELVQAAAGDDFEVYVDGVKAGIASVGTGTTADDKNLVVTLSTGITATQLANSTITVKVADTTDGMDLKGNPLTYDTVLTVAK</sequence>
<proteinExistence type="predicted"/>
<keyword evidence="1 2" id="KW-0732">Signal</keyword>
<feature type="domain" description="SLH" evidence="3">
    <location>
        <begin position="87"/>
        <end position="150"/>
    </location>
</feature>
<dbReference type="InterPro" id="IPR001119">
    <property type="entry name" value="SLH_dom"/>
</dbReference>
<accession>A0A370G8P6</accession>
<dbReference type="InterPro" id="IPR006311">
    <property type="entry name" value="TAT_signal"/>
</dbReference>
<dbReference type="PROSITE" id="PS51272">
    <property type="entry name" value="SLH"/>
    <property type="match status" value="2"/>
</dbReference>
<feature type="domain" description="SLH" evidence="3">
    <location>
        <begin position="28"/>
        <end position="86"/>
    </location>
</feature>
<dbReference type="Gene3D" id="2.60.40.1220">
    <property type="match status" value="3"/>
</dbReference>
<comment type="caution">
    <text evidence="4">The sequence shown here is derived from an EMBL/GenBank/DDBJ whole genome shotgun (WGS) entry which is preliminary data.</text>
</comment>
<dbReference type="InterPro" id="IPR014755">
    <property type="entry name" value="Cu-Rt/internalin_Ig-like"/>
</dbReference>
<evidence type="ECO:0000256" key="2">
    <source>
        <dbReference type="SAM" id="SignalP"/>
    </source>
</evidence>
<dbReference type="OrthoDB" id="2079983at2"/>
<evidence type="ECO:0000313" key="4">
    <source>
        <dbReference type="EMBL" id="RDI40155.1"/>
    </source>
</evidence>
<reference evidence="4 5" key="1">
    <citation type="submission" date="2018-07" db="EMBL/GenBank/DDBJ databases">
        <title>Genomic Encyclopedia of Type Strains, Phase IV (KMG-IV): sequencing the most valuable type-strain genomes for metagenomic binning, comparative biology and taxonomic classification.</title>
        <authorList>
            <person name="Goeker M."/>
        </authorList>
    </citation>
    <scope>NUCLEOTIDE SEQUENCE [LARGE SCALE GENOMIC DNA]</scope>
    <source>
        <strain evidence="4 5">DSM 25281</strain>
    </source>
</reference>
<keyword evidence="5" id="KW-1185">Reference proteome</keyword>
<dbReference type="EMBL" id="QQAY01000012">
    <property type="protein sequence ID" value="RDI40155.1"/>
    <property type="molecule type" value="Genomic_DNA"/>
</dbReference>
<feature type="chain" id="PRO_5016787673" evidence="2">
    <location>
        <begin position="32"/>
        <end position="823"/>
    </location>
</feature>
<dbReference type="Pfam" id="PF00395">
    <property type="entry name" value="SLH"/>
    <property type="match status" value="3"/>
</dbReference>
<evidence type="ECO:0000256" key="1">
    <source>
        <dbReference type="ARBA" id="ARBA00022729"/>
    </source>
</evidence>
<organism evidence="4 5">
    <name type="scientific">Falsibacillus pallidus</name>
    <dbReference type="NCBI Taxonomy" id="493781"/>
    <lineage>
        <taxon>Bacteria</taxon>
        <taxon>Bacillati</taxon>
        <taxon>Bacillota</taxon>
        <taxon>Bacilli</taxon>
        <taxon>Bacillales</taxon>
        <taxon>Bacillaceae</taxon>
        <taxon>Falsibacillus</taxon>
    </lineage>
</organism>